<dbReference type="NCBIfam" id="TIGR02988">
    <property type="entry name" value="YaaA_near_RecF"/>
    <property type="match status" value="1"/>
</dbReference>
<evidence type="ECO:0000313" key="3">
    <source>
        <dbReference type="EMBL" id="TDR34757.1"/>
    </source>
</evidence>
<dbReference type="GO" id="GO:0003723">
    <property type="term" value="F:RNA binding"/>
    <property type="evidence" value="ECO:0007669"/>
    <property type="project" value="UniProtKB-KW"/>
</dbReference>
<dbReference type="EMBL" id="SNZG01000035">
    <property type="protein sequence ID" value="TDR34757.1"/>
    <property type="molecule type" value="Genomic_DNA"/>
</dbReference>
<dbReference type="AlphaFoldDB" id="A0A2U3AAG8"/>
<dbReference type="Pfam" id="PF13275">
    <property type="entry name" value="S4_2"/>
    <property type="match status" value="1"/>
</dbReference>
<keyword evidence="5" id="KW-1185">Reference proteome</keyword>
<accession>A0A2U3AAG8</accession>
<dbReference type="InterPro" id="IPR014330">
    <property type="entry name" value="RNA-bd_S4-rel_YaaA"/>
</dbReference>
<dbReference type="EMBL" id="UGNP01000001">
    <property type="protein sequence ID" value="STX08374.1"/>
    <property type="molecule type" value="Genomic_DNA"/>
</dbReference>
<comment type="caution">
    <text evidence="2">The sequence shown here is derived from an EMBL/GenBank/DDBJ whole genome shotgun (WGS) entry which is preliminary data.</text>
</comment>
<proteinExistence type="predicted"/>
<dbReference type="Proteomes" id="UP000294641">
    <property type="component" value="Unassembled WGS sequence"/>
</dbReference>
<name>A0A2U3AAG8_9BACL</name>
<dbReference type="OrthoDB" id="9811532at2"/>
<evidence type="ECO:0000313" key="5">
    <source>
        <dbReference type="Proteomes" id="UP000294641"/>
    </source>
</evidence>
<reference evidence="3 5" key="2">
    <citation type="submission" date="2019-03" db="EMBL/GenBank/DDBJ databases">
        <title>Genomic Encyclopedia of Type Strains, Phase IV (KMG-IV): sequencing the most valuable type-strain genomes for metagenomic binning, comparative biology and taxonomic classification.</title>
        <authorList>
            <person name="Goeker M."/>
        </authorList>
    </citation>
    <scope>NUCLEOTIDE SEQUENCE [LARGE SCALE GENOMIC DNA]</scope>
    <source>
        <strain evidence="3 5">DSM 20580</strain>
    </source>
</reference>
<dbReference type="RefSeq" id="WP_109350472.1">
    <property type="nucleotide sequence ID" value="NZ_BJUE01000026.1"/>
</dbReference>
<dbReference type="Gene3D" id="3.10.290.10">
    <property type="entry name" value="RNA-binding S4 domain"/>
    <property type="match status" value="1"/>
</dbReference>
<dbReference type="SUPFAM" id="SSF55174">
    <property type="entry name" value="Alpha-L RNA-binding motif"/>
    <property type="match status" value="1"/>
</dbReference>
<protein>
    <submittedName>
        <fullName evidence="3">S4 domain protein YaaA</fullName>
    </submittedName>
    <submittedName>
        <fullName evidence="2">Uncharacterized conserved protein</fullName>
    </submittedName>
</protein>
<evidence type="ECO:0000256" key="1">
    <source>
        <dbReference type="PROSITE-ProRule" id="PRU00182"/>
    </source>
</evidence>
<dbReference type="InterPro" id="IPR036986">
    <property type="entry name" value="S4_RNA-bd_sf"/>
</dbReference>
<keyword evidence="1" id="KW-0694">RNA-binding</keyword>
<reference evidence="2 4" key="1">
    <citation type="submission" date="2018-06" db="EMBL/GenBank/DDBJ databases">
        <authorList>
            <consortium name="Pathogen Informatics"/>
            <person name="Doyle S."/>
        </authorList>
    </citation>
    <scope>NUCLEOTIDE SEQUENCE [LARGE SCALE GENOMIC DNA]</scope>
    <source>
        <strain evidence="2 4">NCTC10597</strain>
    </source>
</reference>
<evidence type="ECO:0000313" key="2">
    <source>
        <dbReference type="EMBL" id="STX08374.1"/>
    </source>
</evidence>
<evidence type="ECO:0000313" key="4">
    <source>
        <dbReference type="Proteomes" id="UP000254330"/>
    </source>
</evidence>
<sequence>MNEIVIETEYVTLGQFLKMTDVISSGGQAKWYLAENEILVNDEVENRRGRKLRHSDIIDVPEVGRFILKDPFIEE</sequence>
<organism evidence="2 4">
    <name type="scientific">Kurthia zopfii</name>
    <dbReference type="NCBI Taxonomy" id="1650"/>
    <lineage>
        <taxon>Bacteria</taxon>
        <taxon>Bacillati</taxon>
        <taxon>Bacillota</taxon>
        <taxon>Bacilli</taxon>
        <taxon>Bacillales</taxon>
        <taxon>Caryophanaceae</taxon>
        <taxon>Kurthia</taxon>
    </lineage>
</organism>
<dbReference type="PROSITE" id="PS50889">
    <property type="entry name" value="S4"/>
    <property type="match status" value="1"/>
</dbReference>
<gene>
    <name evidence="3" type="ORF">DFR61_1356</name>
    <name evidence="2" type="ORF">NCTC10597_00003</name>
</gene>
<dbReference type="Proteomes" id="UP000254330">
    <property type="component" value="Unassembled WGS sequence"/>
</dbReference>